<dbReference type="InterPro" id="IPR000836">
    <property type="entry name" value="PRTase_dom"/>
</dbReference>
<evidence type="ECO:0000256" key="5">
    <source>
        <dbReference type="ARBA" id="ARBA00022777"/>
    </source>
</evidence>
<evidence type="ECO:0000256" key="1">
    <source>
        <dbReference type="ARBA" id="ARBA00004690"/>
    </source>
</evidence>
<dbReference type="Gene3D" id="3.40.50.300">
    <property type="entry name" value="P-loop containing nucleotide triphosphate hydrolases"/>
    <property type="match status" value="1"/>
</dbReference>
<comment type="caution">
    <text evidence="8">The sequence shown here is derived from an EMBL/GenBank/DDBJ whole genome shotgun (WGS) entry which is preliminary data.</text>
</comment>
<dbReference type="Pfam" id="PF14681">
    <property type="entry name" value="UPRTase"/>
    <property type="match status" value="1"/>
</dbReference>
<evidence type="ECO:0000259" key="6">
    <source>
        <dbReference type="Pfam" id="PF00485"/>
    </source>
</evidence>
<name>A0A4V4LTA5_9BASI</name>
<feature type="domain" description="Phosphoribosyltransferase" evidence="7">
    <location>
        <begin position="281"/>
        <end position="472"/>
    </location>
</feature>
<sequence length="520" mass="57766">MDLLDQHPRVKNSFIKTDGVRAWYDENGRPVEPFVIGIAGGSSSGKTYVAGEIIKRLSNVQSIAIISQDSFYGERTPEEIELAYKNMYDFDSPQAIDIDLFTKVLTDIKKCRAVQLPNYSFKTHSRLPNSTYLYGARVVIGTLISTLARDTLTCWTVEGILVLTDPALRDFFDMKVFVQCDSDVMLARRIKRDVVERGRDVDGVLSQYLKWVKPSFENFVLPSSRHADIIVPGAANSVAVDLIVTHLKTQLTQRSRFLRKTLSTVSPTCSDLPPNVKIIAETPSRKALLTVLRDMDTPRTQFVDAVDRLAAHIAQEVFTYLPHETHVVDTPVDRYEGVKLGGSAVCAVAIQRSGSLFNHGLRRIFPDVELGSMLIQHDTEGGEPALYHHSLPKTVKNPDTAGSTYVLLSDSQCGTGAAAYMAIRVLLDHGVREDHIIFLTFLVARRGGVHAIHKAFPGIRILTAAADPLLREVEVPIGSTKKLQYGRRTSVVSLEVPERKKYWQIVPGMGNVGDRYYGTA</sequence>
<evidence type="ECO:0000313" key="8">
    <source>
        <dbReference type="EMBL" id="TIA88743.1"/>
    </source>
</evidence>
<reference evidence="8 9" key="1">
    <citation type="submission" date="2019-03" db="EMBL/GenBank/DDBJ databases">
        <title>Sequencing 23 genomes of Wallemia ichthyophaga.</title>
        <authorList>
            <person name="Gostincar C."/>
        </authorList>
    </citation>
    <scope>NUCLEOTIDE SEQUENCE [LARGE SCALE GENOMIC DNA]</scope>
    <source>
        <strain evidence="8 9">EXF-5753</strain>
    </source>
</reference>
<feature type="domain" description="Phosphoribulokinase/uridine kinase" evidence="6">
    <location>
        <begin position="35"/>
        <end position="233"/>
    </location>
</feature>
<dbReference type="PRINTS" id="PR00988">
    <property type="entry name" value="URIDINKINASE"/>
</dbReference>
<dbReference type="SUPFAM" id="SSF53271">
    <property type="entry name" value="PRTase-like"/>
    <property type="match status" value="1"/>
</dbReference>
<dbReference type="Proteomes" id="UP000310189">
    <property type="component" value="Unassembled WGS sequence"/>
</dbReference>
<dbReference type="InterPro" id="IPR006083">
    <property type="entry name" value="PRK/URK"/>
</dbReference>
<evidence type="ECO:0000256" key="2">
    <source>
        <dbReference type="ARBA" id="ARBA00012137"/>
    </source>
</evidence>
<dbReference type="InterPro" id="IPR027417">
    <property type="entry name" value="P-loop_NTPase"/>
</dbReference>
<dbReference type="NCBIfam" id="NF004018">
    <property type="entry name" value="PRK05480.1"/>
    <property type="match status" value="1"/>
</dbReference>
<dbReference type="Gene3D" id="3.40.50.2020">
    <property type="match status" value="1"/>
</dbReference>
<protein>
    <recommendedName>
        <fullName evidence="2">uridine/cytidine kinase</fullName>
        <ecNumber evidence="2">2.7.1.48</ecNumber>
    </recommendedName>
</protein>
<dbReference type="GO" id="GO:0044206">
    <property type="term" value="P:UMP salvage"/>
    <property type="evidence" value="ECO:0007669"/>
    <property type="project" value="UniProtKB-UniPathway"/>
</dbReference>
<evidence type="ECO:0000313" key="9">
    <source>
        <dbReference type="Proteomes" id="UP000310189"/>
    </source>
</evidence>
<dbReference type="InterPro" id="IPR029057">
    <property type="entry name" value="PRTase-like"/>
</dbReference>
<gene>
    <name evidence="8" type="ORF">E3P99_02423</name>
</gene>
<keyword evidence="5" id="KW-0418">Kinase</keyword>
<dbReference type="FunFam" id="3.40.50.300:FF:002070">
    <property type="entry name" value="Uridine kinase"/>
    <property type="match status" value="1"/>
</dbReference>
<dbReference type="OrthoDB" id="738517at2759"/>
<accession>A0A4V4LTA5</accession>
<evidence type="ECO:0000256" key="3">
    <source>
        <dbReference type="ARBA" id="ARBA00022679"/>
    </source>
</evidence>
<keyword evidence="4" id="KW-0547">Nucleotide-binding</keyword>
<proteinExistence type="predicted"/>
<dbReference type="CDD" id="cd02023">
    <property type="entry name" value="UMPK"/>
    <property type="match status" value="1"/>
</dbReference>
<dbReference type="InterPro" id="IPR000764">
    <property type="entry name" value="Uridine_kinase-like"/>
</dbReference>
<dbReference type="EMBL" id="SPNW01000034">
    <property type="protein sequence ID" value="TIA88743.1"/>
    <property type="molecule type" value="Genomic_DNA"/>
</dbReference>
<organism evidence="8 9">
    <name type="scientific">Wallemia hederae</name>
    <dbReference type="NCBI Taxonomy" id="1540922"/>
    <lineage>
        <taxon>Eukaryota</taxon>
        <taxon>Fungi</taxon>
        <taxon>Dikarya</taxon>
        <taxon>Basidiomycota</taxon>
        <taxon>Wallemiomycotina</taxon>
        <taxon>Wallemiomycetes</taxon>
        <taxon>Wallemiales</taxon>
        <taxon>Wallemiaceae</taxon>
        <taxon>Wallemia</taxon>
    </lineage>
</organism>
<keyword evidence="3" id="KW-0808">Transferase</keyword>
<dbReference type="SUPFAM" id="SSF52540">
    <property type="entry name" value="P-loop containing nucleoside triphosphate hydrolases"/>
    <property type="match status" value="1"/>
</dbReference>
<dbReference type="Pfam" id="PF00485">
    <property type="entry name" value="PRK"/>
    <property type="match status" value="1"/>
</dbReference>
<dbReference type="UniPathway" id="UPA00574">
    <property type="reaction ID" value="UER00637"/>
</dbReference>
<keyword evidence="9" id="KW-1185">Reference proteome</keyword>
<dbReference type="EC" id="2.7.1.48" evidence="2"/>
<dbReference type="AlphaFoldDB" id="A0A4V4LTA5"/>
<evidence type="ECO:0000259" key="7">
    <source>
        <dbReference type="Pfam" id="PF14681"/>
    </source>
</evidence>
<dbReference type="GO" id="GO:0004849">
    <property type="term" value="F:uridine kinase activity"/>
    <property type="evidence" value="ECO:0007669"/>
    <property type="project" value="UniProtKB-EC"/>
</dbReference>
<dbReference type="GO" id="GO:0005524">
    <property type="term" value="F:ATP binding"/>
    <property type="evidence" value="ECO:0007669"/>
    <property type="project" value="InterPro"/>
</dbReference>
<comment type="pathway">
    <text evidence="1">Pyrimidine metabolism; UMP biosynthesis via salvage pathway; UMP from uridine: step 1/1.</text>
</comment>
<dbReference type="CDD" id="cd06223">
    <property type="entry name" value="PRTases_typeI"/>
    <property type="match status" value="1"/>
</dbReference>
<evidence type="ECO:0000256" key="4">
    <source>
        <dbReference type="ARBA" id="ARBA00022741"/>
    </source>
</evidence>
<dbReference type="PANTHER" id="PTHR10285">
    <property type="entry name" value="URIDINE KINASE"/>
    <property type="match status" value="1"/>
</dbReference>